<feature type="domain" description="Protein FecR C-terminal" evidence="3">
    <location>
        <begin position="245"/>
        <end position="299"/>
    </location>
</feature>
<dbReference type="PIRSF" id="PIRSF018266">
    <property type="entry name" value="FecR"/>
    <property type="match status" value="1"/>
</dbReference>
<evidence type="ECO:0000259" key="3">
    <source>
        <dbReference type="Pfam" id="PF16344"/>
    </source>
</evidence>
<organism evidence="4 5">
    <name type="scientific">Chitinophaga defluvii</name>
    <dbReference type="NCBI Taxonomy" id="3163343"/>
    <lineage>
        <taxon>Bacteria</taxon>
        <taxon>Pseudomonadati</taxon>
        <taxon>Bacteroidota</taxon>
        <taxon>Chitinophagia</taxon>
        <taxon>Chitinophagales</taxon>
        <taxon>Chitinophagaceae</taxon>
        <taxon>Chitinophaga</taxon>
    </lineage>
</organism>
<protein>
    <submittedName>
        <fullName evidence="4">FecR family protein</fullName>
    </submittedName>
</protein>
<dbReference type="PANTHER" id="PTHR30273:SF2">
    <property type="entry name" value="PROTEIN FECR"/>
    <property type="match status" value="1"/>
</dbReference>
<name>A0ABV2T5G1_9BACT</name>
<evidence type="ECO:0000313" key="5">
    <source>
        <dbReference type="Proteomes" id="UP001549749"/>
    </source>
</evidence>
<sequence length="318" mass="36126">MEREEIYSLLQQYQQGKLSTENTLLLYTWLDQVAAHPITEQLPDADANAMKMSVWEHISSQSSKPRVFWLRWKWAATAAILLLLGITYLFRQFIHQAPPPIKMLMASTGQGQMLSLQLPDSSVIWLNANTTLEYPETFSDTLRKVVLVTGEAYFDIRENPHRPFVVQSNHLITKVLGTTFKIRTYKELPDQVAVGTGKVSVATTRHRYLSQLTATDRLVYHAATDSFDLDSVTNAEVADWIQGNIVMTSASIQDVLKELEGIYSVQFITSRSLEKGKLSIAFKKGMPLEQVLQMIERVSVQPGKIHFRNKEAGLYEVY</sequence>
<keyword evidence="1" id="KW-0472">Membrane</keyword>
<proteinExistence type="predicted"/>
<dbReference type="Gene3D" id="3.55.50.30">
    <property type="match status" value="1"/>
</dbReference>
<feature type="domain" description="FecR protein" evidence="2">
    <location>
        <begin position="107"/>
        <end position="199"/>
    </location>
</feature>
<dbReference type="InterPro" id="IPR032508">
    <property type="entry name" value="FecR_C"/>
</dbReference>
<dbReference type="InterPro" id="IPR012373">
    <property type="entry name" value="Ferrdict_sens_TM"/>
</dbReference>
<evidence type="ECO:0000313" key="4">
    <source>
        <dbReference type="EMBL" id="MET6998256.1"/>
    </source>
</evidence>
<feature type="transmembrane region" description="Helical" evidence="1">
    <location>
        <begin position="72"/>
        <end position="90"/>
    </location>
</feature>
<reference evidence="4 5" key="1">
    <citation type="submission" date="2024-06" db="EMBL/GenBank/DDBJ databases">
        <title>Chitinophaga defluvii sp. nov., isolated from municipal sewage.</title>
        <authorList>
            <person name="Zhang L."/>
        </authorList>
    </citation>
    <scope>NUCLEOTIDE SEQUENCE [LARGE SCALE GENOMIC DNA]</scope>
    <source>
        <strain evidence="4 5">H8</strain>
    </source>
</reference>
<keyword evidence="1" id="KW-0812">Transmembrane</keyword>
<evidence type="ECO:0000256" key="1">
    <source>
        <dbReference type="SAM" id="Phobius"/>
    </source>
</evidence>
<dbReference type="Pfam" id="PF16344">
    <property type="entry name" value="FecR_C"/>
    <property type="match status" value="1"/>
</dbReference>
<dbReference type="Pfam" id="PF04773">
    <property type="entry name" value="FecR"/>
    <property type="match status" value="1"/>
</dbReference>
<dbReference type="RefSeq" id="WP_354660891.1">
    <property type="nucleotide sequence ID" value="NZ_JBEXAC010000001.1"/>
</dbReference>
<dbReference type="PANTHER" id="PTHR30273">
    <property type="entry name" value="PERIPLASMIC SIGNAL SENSOR AND SIGMA FACTOR ACTIVATOR FECR-RELATED"/>
    <property type="match status" value="1"/>
</dbReference>
<dbReference type="Proteomes" id="UP001549749">
    <property type="component" value="Unassembled WGS sequence"/>
</dbReference>
<dbReference type="EMBL" id="JBEXAC010000001">
    <property type="protein sequence ID" value="MET6998256.1"/>
    <property type="molecule type" value="Genomic_DNA"/>
</dbReference>
<keyword evidence="1" id="KW-1133">Transmembrane helix</keyword>
<accession>A0ABV2T5G1</accession>
<comment type="caution">
    <text evidence="4">The sequence shown here is derived from an EMBL/GenBank/DDBJ whole genome shotgun (WGS) entry which is preliminary data.</text>
</comment>
<evidence type="ECO:0000259" key="2">
    <source>
        <dbReference type="Pfam" id="PF04773"/>
    </source>
</evidence>
<dbReference type="Gene3D" id="2.60.120.1440">
    <property type="match status" value="1"/>
</dbReference>
<keyword evidence="5" id="KW-1185">Reference proteome</keyword>
<dbReference type="InterPro" id="IPR006860">
    <property type="entry name" value="FecR"/>
</dbReference>
<gene>
    <name evidence="4" type="ORF">ABR189_12795</name>
</gene>